<dbReference type="EMBL" id="CAJZBQ010000053">
    <property type="protein sequence ID" value="CAG9331446.1"/>
    <property type="molecule type" value="Genomic_DNA"/>
</dbReference>
<name>A0AAU9K2N8_9CILI</name>
<organism evidence="3 4">
    <name type="scientific">Blepharisma stoltei</name>
    <dbReference type="NCBI Taxonomy" id="1481888"/>
    <lineage>
        <taxon>Eukaryota</taxon>
        <taxon>Sar</taxon>
        <taxon>Alveolata</taxon>
        <taxon>Ciliophora</taxon>
        <taxon>Postciliodesmatophora</taxon>
        <taxon>Heterotrichea</taxon>
        <taxon>Heterotrichida</taxon>
        <taxon>Blepharismidae</taxon>
        <taxon>Blepharisma</taxon>
    </lineage>
</organism>
<proteinExistence type="predicted"/>
<feature type="coiled-coil region" evidence="1">
    <location>
        <begin position="142"/>
        <end position="169"/>
    </location>
</feature>
<keyword evidence="1" id="KW-0175">Coiled coil</keyword>
<protein>
    <submittedName>
        <fullName evidence="3">Uncharacterized protein</fullName>
    </submittedName>
</protein>
<reference evidence="3" key="1">
    <citation type="submission" date="2021-09" db="EMBL/GenBank/DDBJ databases">
        <authorList>
            <consortium name="AG Swart"/>
            <person name="Singh M."/>
            <person name="Singh A."/>
            <person name="Seah K."/>
            <person name="Emmerich C."/>
        </authorList>
    </citation>
    <scope>NUCLEOTIDE SEQUENCE</scope>
    <source>
        <strain evidence="3">ATCC30299</strain>
    </source>
</reference>
<dbReference type="AlphaFoldDB" id="A0AAU9K2N8"/>
<evidence type="ECO:0000256" key="2">
    <source>
        <dbReference type="SAM" id="MobiDB-lite"/>
    </source>
</evidence>
<comment type="caution">
    <text evidence="3">The sequence shown here is derived from an EMBL/GenBank/DDBJ whole genome shotgun (WGS) entry which is preliminary data.</text>
</comment>
<accession>A0AAU9K2N8</accession>
<gene>
    <name evidence="3" type="ORF">BSTOLATCC_MIC53516</name>
</gene>
<dbReference type="PANTHER" id="PTHR37028">
    <property type="entry name" value="UNNAMED PRODUCT-RELATED"/>
    <property type="match status" value="1"/>
</dbReference>
<evidence type="ECO:0000256" key="1">
    <source>
        <dbReference type="SAM" id="Coils"/>
    </source>
</evidence>
<feature type="region of interest" description="Disordered" evidence="2">
    <location>
        <begin position="330"/>
        <end position="371"/>
    </location>
</feature>
<sequence>MRTADNSLYDRGMLLLQKKREVSEVALEDRIRRELDEIRDFPDINQKSRELAGDRDPNEFPEIMNKWLSEKNKKLDINRSQQYLEDRSQIRRVPTPPGYQSPLTDWEERVKHYFDTRNQDPDVYTHSPEINSVSRAMFPIWKEKVEDRLMRLEIEKHQKLEEMRQKNVEEIPTFKPVVNQFNKPRPEDVNAHLYYEGLSLIDRKQKAAEVVFAQSYPFKPTLNPTSIELAANRKNKPQAAIVEEEPEQPKPSRVLKPKEFEEFLVRNYVKPLEKTQKLDESENTASSISVKVKKIDNSLYDKGIKLIMAKEEKIRQVQVEKEKNELEGCTFKPQVYKRSKTPPPSLKRENSKKGGYSKPKGDPKETVTYKDRQGKEFSLKMISSLSPDLLKELENLEEKVLAFQ</sequence>
<feature type="compositionally biased region" description="Basic and acidic residues" evidence="2">
    <location>
        <begin position="359"/>
        <end position="371"/>
    </location>
</feature>
<evidence type="ECO:0000313" key="3">
    <source>
        <dbReference type="EMBL" id="CAG9331446.1"/>
    </source>
</evidence>
<dbReference type="PANTHER" id="PTHR37028:SF8">
    <property type="entry name" value="200 KDA ANTIGEN P200"/>
    <property type="match status" value="1"/>
</dbReference>
<keyword evidence="4" id="KW-1185">Reference proteome</keyword>
<dbReference type="Proteomes" id="UP001162131">
    <property type="component" value="Unassembled WGS sequence"/>
</dbReference>
<evidence type="ECO:0000313" key="4">
    <source>
        <dbReference type="Proteomes" id="UP001162131"/>
    </source>
</evidence>